<dbReference type="Proteomes" id="UP000010816">
    <property type="component" value="Chromosome"/>
</dbReference>
<dbReference type="eggNOG" id="COG2038">
    <property type="taxonomic scope" value="Bacteria"/>
</dbReference>
<evidence type="ECO:0000256" key="2">
    <source>
        <dbReference type="ARBA" id="ARBA00007110"/>
    </source>
</evidence>
<keyword evidence="5 10" id="KW-0169">Cobalamin biosynthesis</keyword>
<name>L0H340_9GAMM</name>
<dbReference type="STRING" id="765912.Thimo_3407"/>
<dbReference type="NCBIfam" id="TIGR03160">
    <property type="entry name" value="cobT_DBIPRT"/>
    <property type="match status" value="1"/>
</dbReference>
<comment type="catalytic activity">
    <reaction evidence="9 10">
        <text>5,6-dimethylbenzimidazole + nicotinate beta-D-ribonucleotide = alpha-ribazole 5'-phosphate + nicotinate + H(+)</text>
        <dbReference type="Rhea" id="RHEA:11196"/>
        <dbReference type="ChEBI" id="CHEBI:15378"/>
        <dbReference type="ChEBI" id="CHEBI:15890"/>
        <dbReference type="ChEBI" id="CHEBI:32544"/>
        <dbReference type="ChEBI" id="CHEBI:57502"/>
        <dbReference type="ChEBI" id="CHEBI:57918"/>
        <dbReference type="EC" id="2.4.2.21"/>
    </reaction>
</comment>
<evidence type="ECO:0000256" key="6">
    <source>
        <dbReference type="ARBA" id="ARBA00022676"/>
    </source>
</evidence>
<organism evidence="11 12">
    <name type="scientific">Thioflavicoccus mobilis 8321</name>
    <dbReference type="NCBI Taxonomy" id="765912"/>
    <lineage>
        <taxon>Bacteria</taxon>
        <taxon>Pseudomonadati</taxon>
        <taxon>Pseudomonadota</taxon>
        <taxon>Gammaproteobacteria</taxon>
        <taxon>Chromatiales</taxon>
        <taxon>Chromatiaceae</taxon>
        <taxon>Thioflavicoccus</taxon>
    </lineage>
</organism>
<dbReference type="GO" id="GO:0008939">
    <property type="term" value="F:nicotinate-nucleotide-dimethylbenzimidazole phosphoribosyltransferase activity"/>
    <property type="evidence" value="ECO:0007669"/>
    <property type="project" value="UniProtKB-UniRule"/>
</dbReference>
<feature type="active site" description="Proton acceptor" evidence="10">
    <location>
        <position position="319"/>
    </location>
</feature>
<evidence type="ECO:0000256" key="1">
    <source>
        <dbReference type="ARBA" id="ARBA00005049"/>
    </source>
</evidence>
<dbReference type="EMBL" id="CP003051">
    <property type="protein sequence ID" value="AGA92075.1"/>
    <property type="molecule type" value="Genomic_DNA"/>
</dbReference>
<dbReference type="Pfam" id="PF02277">
    <property type="entry name" value="DBI_PRT"/>
    <property type="match status" value="1"/>
</dbReference>
<dbReference type="RefSeq" id="WP_015282202.1">
    <property type="nucleotide sequence ID" value="NC_019940.1"/>
</dbReference>
<evidence type="ECO:0000256" key="5">
    <source>
        <dbReference type="ARBA" id="ARBA00022573"/>
    </source>
</evidence>
<dbReference type="AlphaFoldDB" id="L0H340"/>
<dbReference type="HOGENOM" id="CLU_002982_0_0_6"/>
<keyword evidence="7 10" id="KW-0808">Transferase</keyword>
<evidence type="ECO:0000256" key="7">
    <source>
        <dbReference type="ARBA" id="ARBA00022679"/>
    </source>
</evidence>
<accession>L0H340</accession>
<keyword evidence="12" id="KW-1185">Reference proteome</keyword>
<dbReference type="OrthoDB" id="9781491at2"/>
<reference evidence="11 12" key="1">
    <citation type="submission" date="2011-09" db="EMBL/GenBank/DDBJ databases">
        <title>Complete sequence of chromosome of Thioflavicoccus mobilis 8321.</title>
        <authorList>
            <consortium name="US DOE Joint Genome Institute"/>
            <person name="Lucas S."/>
            <person name="Han J."/>
            <person name="Lapidus A."/>
            <person name="Cheng J.-F."/>
            <person name="Goodwin L."/>
            <person name="Pitluck S."/>
            <person name="Peters L."/>
            <person name="Ovchinnikova G."/>
            <person name="Lu M."/>
            <person name="Detter J.C."/>
            <person name="Han C."/>
            <person name="Tapia R."/>
            <person name="Land M."/>
            <person name="Hauser L."/>
            <person name="Kyrpides N."/>
            <person name="Ivanova N."/>
            <person name="Pagani I."/>
            <person name="Vogl K."/>
            <person name="Liu Z."/>
            <person name="Imhoff J."/>
            <person name="Thiel V."/>
            <person name="Frigaard N.-U."/>
            <person name="Bryant D."/>
            <person name="Woyke T."/>
        </authorList>
    </citation>
    <scope>NUCLEOTIDE SEQUENCE [LARGE SCALE GENOMIC DNA]</scope>
    <source>
        <strain evidence="11 12">8321</strain>
    </source>
</reference>
<evidence type="ECO:0000256" key="9">
    <source>
        <dbReference type="ARBA" id="ARBA00047340"/>
    </source>
</evidence>
<dbReference type="InterPro" id="IPR023195">
    <property type="entry name" value="Nict_dMeBzImd_PRibTrfase_N"/>
</dbReference>
<dbReference type="InterPro" id="IPR017846">
    <property type="entry name" value="Nict_dMeBzImd_PRibTrfase_bact"/>
</dbReference>
<comment type="function">
    <text evidence="10">Catalyzes the synthesis of alpha-ribazole-5'-phosphate from nicotinate mononucleotide (NAMN) and 5,6-dimethylbenzimidazole (DMB).</text>
</comment>
<evidence type="ECO:0000256" key="8">
    <source>
        <dbReference type="ARBA" id="ARBA00030686"/>
    </source>
</evidence>
<dbReference type="PANTHER" id="PTHR43463:SF1">
    <property type="entry name" value="NICOTINATE-NUCLEOTIDE--DIMETHYLBENZIMIDAZOLE PHOSPHORIBOSYLTRANSFERASE"/>
    <property type="match status" value="1"/>
</dbReference>
<evidence type="ECO:0000313" key="11">
    <source>
        <dbReference type="EMBL" id="AGA92075.1"/>
    </source>
</evidence>
<sequence>MNQGLEWLDVPAAALDEAAGAAALARQQVLTKPRGSLGRLEELAVRLAAMQGTERPRAEKVAIVVFAGDHGVAAEGISAFPQSVTAEMIKNYARGGAGISVAARAIGAAMEIVDLGTAVDPGPLEGVVRYDLGPGTANFVEAPAMDEHQCARALAAGRHAAERARLAGADLFIGGEMGIGNTTVSAALASALLRLDPEQLAGPGTGLDPNGVAHKVAVLRRALAHHQGHLDDPRETLRRLGGFEIAALAGSYIACAQMGLPVLVDGFISSASALAAIRLHPGTRDWLILTHASAEPGHRRIVEALDGRPLLDFGMRLGEGSGAAVAVPMLRMACALHNQMATFAEAEVSPQK</sequence>
<dbReference type="KEGG" id="tmb:Thimo_3407"/>
<dbReference type="NCBIfam" id="NF000996">
    <property type="entry name" value="PRK00105.1"/>
    <property type="match status" value="1"/>
</dbReference>
<keyword evidence="6 10" id="KW-0328">Glycosyltransferase</keyword>
<evidence type="ECO:0000313" key="12">
    <source>
        <dbReference type="Proteomes" id="UP000010816"/>
    </source>
</evidence>
<comment type="similarity">
    <text evidence="2 10">Belongs to the CobT family.</text>
</comment>
<protein>
    <recommendedName>
        <fullName evidence="4 10">Nicotinate-nucleotide--dimethylbenzimidazole phosphoribosyltransferase</fullName>
        <shortName evidence="10">NN:DBI PRT</shortName>
        <ecNumber evidence="3 10">2.4.2.21</ecNumber>
    </recommendedName>
    <alternativeName>
        <fullName evidence="8 10">N(1)-alpha-phosphoribosyltransferase</fullName>
    </alternativeName>
</protein>
<comment type="pathway">
    <text evidence="1 10">Nucleoside biosynthesis; alpha-ribazole biosynthesis; alpha-ribazole from 5,6-dimethylbenzimidazole: step 1/2.</text>
</comment>
<evidence type="ECO:0000256" key="3">
    <source>
        <dbReference type="ARBA" id="ARBA00011991"/>
    </source>
</evidence>
<dbReference type="UniPathway" id="UPA00061">
    <property type="reaction ID" value="UER00516"/>
</dbReference>
<dbReference type="GO" id="GO:0009236">
    <property type="term" value="P:cobalamin biosynthetic process"/>
    <property type="evidence" value="ECO:0007669"/>
    <property type="project" value="UniProtKB-UniRule"/>
</dbReference>
<dbReference type="InterPro" id="IPR003200">
    <property type="entry name" value="Nict_dMeBzImd_PRibTrfase"/>
</dbReference>
<gene>
    <name evidence="10" type="primary">cobT</name>
    <name evidence="11" type="ORF">Thimo_3407</name>
</gene>
<dbReference type="FunFam" id="3.40.50.10210:FF:000001">
    <property type="entry name" value="Nicotinate-nucleotide--dimethylbenzimidazole phosphoribosyltransferase"/>
    <property type="match status" value="1"/>
</dbReference>
<dbReference type="EC" id="2.4.2.21" evidence="3 10"/>
<evidence type="ECO:0000256" key="4">
    <source>
        <dbReference type="ARBA" id="ARBA00015486"/>
    </source>
</evidence>
<dbReference type="Gene3D" id="1.10.1610.10">
    <property type="match status" value="1"/>
</dbReference>
<dbReference type="HAMAP" id="MF_00230">
    <property type="entry name" value="CobT"/>
    <property type="match status" value="1"/>
</dbReference>
<dbReference type="SUPFAM" id="SSF52733">
    <property type="entry name" value="Nicotinate mononucleotide:5,6-dimethylbenzimidazole phosphoribosyltransferase (CobT)"/>
    <property type="match status" value="1"/>
</dbReference>
<dbReference type="PATRIC" id="fig|765912.4.peg.3338"/>
<dbReference type="Gene3D" id="3.40.50.10210">
    <property type="match status" value="1"/>
</dbReference>
<dbReference type="InterPro" id="IPR036087">
    <property type="entry name" value="Nict_dMeBzImd_PRibTrfase_sf"/>
</dbReference>
<proteinExistence type="inferred from homology"/>
<evidence type="ECO:0000256" key="10">
    <source>
        <dbReference type="HAMAP-Rule" id="MF_00230"/>
    </source>
</evidence>
<dbReference type="CDD" id="cd02439">
    <property type="entry name" value="DMB-PRT_CobT"/>
    <property type="match status" value="1"/>
</dbReference>
<dbReference type="PANTHER" id="PTHR43463">
    <property type="entry name" value="NICOTINATE-NUCLEOTIDE--DIMETHYLBENZIMIDAZOLE PHOSPHORIBOSYLTRANSFERASE"/>
    <property type="match status" value="1"/>
</dbReference>